<gene>
    <name evidence="2" type="ORF">IXB28_09540</name>
</gene>
<evidence type="ECO:0000313" key="2">
    <source>
        <dbReference type="EMBL" id="MBT9312447.1"/>
    </source>
</evidence>
<dbReference type="RefSeq" id="WP_215618344.1">
    <property type="nucleotide sequence ID" value="NZ_JADOER010000008.1"/>
</dbReference>
<dbReference type="PANTHER" id="PTHR36558">
    <property type="entry name" value="GLR1098 PROTEIN"/>
    <property type="match status" value="1"/>
</dbReference>
<evidence type="ECO:0000259" key="1">
    <source>
        <dbReference type="Pfam" id="PF05685"/>
    </source>
</evidence>
<evidence type="ECO:0000313" key="3">
    <source>
        <dbReference type="Proteomes" id="UP001196661"/>
    </source>
</evidence>
<dbReference type="GO" id="GO:0004519">
    <property type="term" value="F:endonuclease activity"/>
    <property type="evidence" value="ECO:0007669"/>
    <property type="project" value="UniProtKB-KW"/>
</dbReference>
<feature type="domain" description="Putative restriction endonuclease" evidence="1">
    <location>
        <begin position="12"/>
        <end position="171"/>
    </location>
</feature>
<comment type="caution">
    <text evidence="2">The sequence shown here is derived from an EMBL/GenBank/DDBJ whole genome shotgun (WGS) entry which is preliminary data.</text>
</comment>
<dbReference type="InterPro" id="IPR008538">
    <property type="entry name" value="Uma2"/>
</dbReference>
<sequence length="191" mass="21959">MTIAAPKTYTAEDYLALEVESELRHEFRNGEIVEMTGGTPEHNEITGMLIFLLRASLRKQPYGIFFTDQRLWIPDRTVYTYPDMMVTPRPPELQPGRKDTIINPLLIGETLSASTQGYDRGQKFSHYRTIASLQEYLLIDQYSPHVEHYVKQASQEWLFREYDGLGGSFALTSVPVTIALAELYETVEFEK</sequence>
<dbReference type="Gene3D" id="3.90.1570.10">
    <property type="entry name" value="tt1808, chain A"/>
    <property type="match status" value="1"/>
</dbReference>
<keyword evidence="2" id="KW-0255">Endonuclease</keyword>
<protein>
    <submittedName>
        <fullName evidence="2">Uma2 family endonuclease</fullName>
    </submittedName>
</protein>
<reference evidence="2 3" key="1">
    <citation type="journal article" date="2021" name="Mar. Drugs">
        <title>Genome Reduction and Secondary Metabolism of the Marine Sponge-Associated Cyanobacterium Leptothoe.</title>
        <authorList>
            <person name="Konstantinou D."/>
            <person name="Popin R.V."/>
            <person name="Fewer D.P."/>
            <person name="Sivonen K."/>
            <person name="Gkelis S."/>
        </authorList>
    </citation>
    <scope>NUCLEOTIDE SEQUENCE [LARGE SCALE GENOMIC DNA]</scope>
    <source>
        <strain evidence="2 3">TAU-MAC 1615</strain>
    </source>
</reference>
<proteinExistence type="predicted"/>
<dbReference type="CDD" id="cd06260">
    <property type="entry name" value="DUF820-like"/>
    <property type="match status" value="1"/>
</dbReference>
<dbReference type="EMBL" id="JADOER010000008">
    <property type="protein sequence ID" value="MBT9312447.1"/>
    <property type="molecule type" value="Genomic_DNA"/>
</dbReference>
<keyword evidence="2" id="KW-0378">Hydrolase</keyword>
<keyword evidence="3" id="KW-1185">Reference proteome</keyword>
<name>A0ABS5Y3Q5_9CYAN</name>
<dbReference type="PANTHER" id="PTHR36558:SF1">
    <property type="entry name" value="RESTRICTION ENDONUCLEASE DOMAIN-CONTAINING PROTEIN-RELATED"/>
    <property type="match status" value="1"/>
</dbReference>
<accession>A0ABS5Y3Q5</accession>
<keyword evidence="2" id="KW-0540">Nuclease</keyword>
<dbReference type="Proteomes" id="UP001196661">
    <property type="component" value="Unassembled WGS sequence"/>
</dbReference>
<dbReference type="SUPFAM" id="SSF52980">
    <property type="entry name" value="Restriction endonuclease-like"/>
    <property type="match status" value="1"/>
</dbReference>
<organism evidence="2 3">
    <name type="scientific">Leptothoe kymatousa TAU-MAC 1615</name>
    <dbReference type="NCBI Taxonomy" id="2364775"/>
    <lineage>
        <taxon>Bacteria</taxon>
        <taxon>Bacillati</taxon>
        <taxon>Cyanobacteriota</taxon>
        <taxon>Cyanophyceae</taxon>
        <taxon>Nodosilineales</taxon>
        <taxon>Cymatolegaceae</taxon>
        <taxon>Leptothoe</taxon>
        <taxon>Leptothoe kymatousa</taxon>
    </lineage>
</organism>
<dbReference type="Pfam" id="PF05685">
    <property type="entry name" value="Uma2"/>
    <property type="match status" value="1"/>
</dbReference>
<dbReference type="InterPro" id="IPR012296">
    <property type="entry name" value="Nuclease_put_TT1808"/>
</dbReference>
<dbReference type="InterPro" id="IPR011335">
    <property type="entry name" value="Restrct_endonuc-II-like"/>
</dbReference>